<comment type="subcellular location">
    <subcellularLocation>
        <location evidence="1">Cell projection</location>
        <location evidence="1">Cilium</location>
    </subcellularLocation>
</comment>
<organism evidence="7 8">
    <name type="scientific">Trichobilharzia regenti</name>
    <name type="common">Nasal bird schistosome</name>
    <dbReference type="NCBI Taxonomy" id="157069"/>
    <lineage>
        <taxon>Eukaryota</taxon>
        <taxon>Metazoa</taxon>
        <taxon>Spiralia</taxon>
        <taxon>Lophotrochozoa</taxon>
        <taxon>Platyhelminthes</taxon>
        <taxon>Trematoda</taxon>
        <taxon>Digenea</taxon>
        <taxon>Strigeidida</taxon>
        <taxon>Schistosomatoidea</taxon>
        <taxon>Schistosomatidae</taxon>
        <taxon>Trichobilharzia</taxon>
    </lineage>
</organism>
<evidence type="ECO:0000256" key="4">
    <source>
        <dbReference type="ARBA" id="ARBA00023069"/>
    </source>
</evidence>
<reference evidence="7" key="1">
    <citation type="submission" date="2022-06" db="EMBL/GenBank/DDBJ databases">
        <authorList>
            <person name="Berger JAMES D."/>
            <person name="Berger JAMES D."/>
        </authorList>
    </citation>
    <scope>NUCLEOTIDE SEQUENCE [LARGE SCALE GENOMIC DNA]</scope>
</reference>
<feature type="region of interest" description="Disordered" evidence="6">
    <location>
        <begin position="594"/>
        <end position="621"/>
    </location>
</feature>
<dbReference type="PANTHER" id="PTHR45973:SF9">
    <property type="entry name" value="LEUCINE-RICH REPEAT-CONTAINING PROTEIN 46"/>
    <property type="match status" value="1"/>
</dbReference>
<name>A0AA85JUN2_TRIRE</name>
<evidence type="ECO:0008006" key="9">
    <source>
        <dbReference type="Google" id="ProtNLM"/>
    </source>
</evidence>
<keyword evidence="3" id="KW-0677">Repeat</keyword>
<dbReference type="PROSITE" id="PS51450">
    <property type="entry name" value="LRR"/>
    <property type="match status" value="6"/>
</dbReference>
<keyword evidence="2" id="KW-0433">Leucine-rich repeat</keyword>
<dbReference type="SMART" id="SM00369">
    <property type="entry name" value="LRR_TYP"/>
    <property type="match status" value="6"/>
</dbReference>
<protein>
    <recommendedName>
        <fullName evidence="9">Leucine-rich repeat-containing protein 49</fullName>
    </recommendedName>
</protein>
<evidence type="ECO:0000313" key="8">
    <source>
        <dbReference type="WBParaSite" id="TREG1_42080.1"/>
    </source>
</evidence>
<feature type="compositionally biased region" description="Basic and acidic residues" evidence="6">
    <location>
        <begin position="458"/>
        <end position="473"/>
    </location>
</feature>
<dbReference type="InterPro" id="IPR001611">
    <property type="entry name" value="Leu-rich_rpt"/>
</dbReference>
<evidence type="ECO:0000256" key="3">
    <source>
        <dbReference type="ARBA" id="ARBA00022737"/>
    </source>
</evidence>
<evidence type="ECO:0000313" key="7">
    <source>
        <dbReference type="Proteomes" id="UP000050795"/>
    </source>
</evidence>
<dbReference type="PANTHER" id="PTHR45973">
    <property type="entry name" value="PROTEIN PHOSPHATASE 1 REGULATORY SUBUNIT SDS22-RELATED"/>
    <property type="match status" value="1"/>
</dbReference>
<dbReference type="InterPro" id="IPR050576">
    <property type="entry name" value="Cilia_flagella_integrity"/>
</dbReference>
<dbReference type="AlphaFoldDB" id="A0AA85JUN2"/>
<dbReference type="Pfam" id="PF14580">
    <property type="entry name" value="LRR_9"/>
    <property type="match status" value="1"/>
</dbReference>
<reference evidence="8" key="2">
    <citation type="submission" date="2023-11" db="UniProtKB">
        <authorList>
            <consortium name="WormBaseParasite"/>
        </authorList>
    </citation>
    <scope>IDENTIFICATION</scope>
</reference>
<evidence type="ECO:0000256" key="6">
    <source>
        <dbReference type="SAM" id="MobiDB-lite"/>
    </source>
</evidence>
<dbReference type="SMART" id="SM00365">
    <property type="entry name" value="LRR_SD22"/>
    <property type="match status" value="6"/>
</dbReference>
<evidence type="ECO:0000256" key="5">
    <source>
        <dbReference type="ARBA" id="ARBA00023273"/>
    </source>
</evidence>
<evidence type="ECO:0000256" key="2">
    <source>
        <dbReference type="ARBA" id="ARBA00022614"/>
    </source>
</evidence>
<sequence length="892" mass="101482">MSERRKYPIKKTRNGVFRDAQKQNEMEDLNISSRLKCLKSVGLQSPKSLTGQPTNALAKLNSYQRISCNTLMVDGFQANKLKRPTHRQLNPTPVNYYHLLPSWDRSSKSLTTQINNTDRQEDENPEEICGQQQQQTTLSPPILPPPPPPPPSTLPFSSSSPPPTSHDLGDSMKSRRKCYTAAVKTFTNKRVTAHKTTMNNGAVSNHRLYPTENAPSNYEAFLLNEFFTALNKDSHDEKRKIISYERMHLTNCPIIDSNEICRLLSFQCNRIHRIENLQNMTKLVYLNISANQLTSISGLETLYSLRILLLGQNQIKRICALDNLYNLNILDLNHNQIRTIENLSHLTKLRSLNLSFNYITSVNGLSGLIALTELNLRQNNILRVEPIENVPKLAWVFLSFNNIERWSQISGLASLNSFAQVTLDGNPIVADPNYHKMIYNDRRITSANHNINFSGPIKKNETNNRSRMNENCRKSTAPRLSLSSSSSSGNEEGLQSGLQLTPTTFVNSLANHLKGNTNCEQNKNTLEINGERNPTTEFTRNLEKLTARLCNQDGSIVLSSESCQSNEVNPAFHRKKSFNQHKFDTALRLSTSQSTSSTLTTTSSSSTTPSRCEGEDEASAEDKGVVVRIHENLNNNKYKCNNYNDISNKKKNKVLFYKSTGTLTNESYLLLSNQLANNSLFRYIYYFTEWNHLIIEGYYRVSDDLEYVSRPDNVIINSLVNDITKKNATVFDNFSQLVNDLQNIKSNNTSSSSSNNNVNDNIPTDVSINCLIKSSHFEHIDMLTIRHVNWDVFVKWIPTIHELLPELKELNLESNGLKYLHQILDLTAFEQLNALRVNGSDGNPIVEQSDDELTENMDCEQRLLEEKLSRQRDLIKIWPTILKRLIQQAMNE</sequence>
<keyword evidence="5" id="KW-0966">Cell projection</keyword>
<feature type="region of interest" description="Disordered" evidence="6">
    <location>
        <begin position="450"/>
        <end position="496"/>
    </location>
</feature>
<evidence type="ECO:0000256" key="1">
    <source>
        <dbReference type="ARBA" id="ARBA00004138"/>
    </source>
</evidence>
<dbReference type="InterPro" id="IPR003591">
    <property type="entry name" value="Leu-rich_rpt_typical-subtyp"/>
</dbReference>
<dbReference type="SUPFAM" id="SSF52058">
    <property type="entry name" value="L domain-like"/>
    <property type="match status" value="1"/>
</dbReference>
<keyword evidence="7" id="KW-1185">Reference proteome</keyword>
<proteinExistence type="predicted"/>
<accession>A0AA85JUN2</accession>
<dbReference type="Gene3D" id="3.80.10.10">
    <property type="entry name" value="Ribonuclease Inhibitor"/>
    <property type="match status" value="2"/>
</dbReference>
<dbReference type="InterPro" id="IPR032675">
    <property type="entry name" value="LRR_dom_sf"/>
</dbReference>
<dbReference type="Proteomes" id="UP000050795">
    <property type="component" value="Unassembled WGS sequence"/>
</dbReference>
<feature type="compositionally biased region" description="Pro residues" evidence="6">
    <location>
        <begin position="141"/>
        <end position="153"/>
    </location>
</feature>
<feature type="region of interest" description="Disordered" evidence="6">
    <location>
        <begin position="113"/>
        <end position="174"/>
    </location>
</feature>
<dbReference type="WBParaSite" id="TREG1_42080.1">
    <property type="protein sequence ID" value="TREG1_42080.1"/>
    <property type="gene ID" value="TREG1_42080"/>
</dbReference>
<feature type="compositionally biased region" description="Low complexity" evidence="6">
    <location>
        <begin position="594"/>
        <end position="610"/>
    </location>
</feature>
<keyword evidence="4" id="KW-0969">Cilium</keyword>